<accession>A0A2W1LMJ0</accession>
<evidence type="ECO:0000313" key="2">
    <source>
        <dbReference type="Proteomes" id="UP000249522"/>
    </source>
</evidence>
<evidence type="ECO:0008006" key="3">
    <source>
        <dbReference type="Google" id="ProtNLM"/>
    </source>
</evidence>
<gene>
    <name evidence="1" type="ORF">DNH61_09325</name>
</gene>
<dbReference type="InterPro" id="IPR025394">
    <property type="entry name" value="DUF4127"/>
</dbReference>
<protein>
    <recommendedName>
        <fullName evidence="3">DUF4127 domain-containing protein</fullName>
    </recommendedName>
</protein>
<dbReference type="OrthoDB" id="9789552at2"/>
<dbReference type="RefSeq" id="WP_111146393.1">
    <property type="nucleotide sequence ID" value="NZ_QKRB01000042.1"/>
</dbReference>
<sequence length="566" mass="63375">MRNVLYVPLDDRPVNLDDVVMLGRSAGINVLTPHRRDIRNRLDTKADANDSIMLSTSSPVYGCTVNIRQFILDHASRVDGFVISTDMLAYGGLIGSRRLRGSGGGSYPEYDEQTTWLLDVIRLVKEAYPGKPVFVLDTIMRLATTTYVEGLDYEAYRESRALMQQPRRPFSRFEDILEGYDLSPGSSYGETQHFDKEQYYNARRHKFKTNRYVLEKLAKSGYIDFLAVGVDDSSTQGVQANEISYLEAGINEWLGGAGGQNPDRAIILPDADGLGHALMARMASKLYRCGDKPRYAVVYYGVDGAEIINPYEYMNAHENIRRHVEIVGGELVTEAHDVEIIAVTNADQSANAVMRMETNGVNRVPTIVIDFAAKGPSNKEVTDALLDSHFTGRLLGYSGWNTAGNKIGIAVGMGEARHAFLTAERNPAILQKAVQAHGSLLFKRFLKDYYYKAVAISEIRAYSRSHSRYENTDAIADQNMELFNSEEDYSTLQELLRDLMQRYTEVLAGRNAFSIGTKNASCNIRHISSSGWSYAQYVKAVLPRNNPDFTWGRAFEITLSPEVKLH</sequence>
<dbReference type="Pfam" id="PF13552">
    <property type="entry name" value="DUF4127"/>
    <property type="match status" value="1"/>
</dbReference>
<comment type="caution">
    <text evidence="1">The sequence shown here is derived from an EMBL/GenBank/DDBJ whole genome shotgun (WGS) entry which is preliminary data.</text>
</comment>
<proteinExistence type="predicted"/>
<name>A0A2W1LMJ0_9BACL</name>
<dbReference type="AlphaFoldDB" id="A0A2W1LMJ0"/>
<dbReference type="EMBL" id="QKRB01000042">
    <property type="protein sequence ID" value="PZD96105.1"/>
    <property type="molecule type" value="Genomic_DNA"/>
</dbReference>
<organism evidence="1 2">
    <name type="scientific">Paenibacillus sambharensis</name>
    <dbReference type="NCBI Taxonomy" id="1803190"/>
    <lineage>
        <taxon>Bacteria</taxon>
        <taxon>Bacillati</taxon>
        <taxon>Bacillota</taxon>
        <taxon>Bacilli</taxon>
        <taxon>Bacillales</taxon>
        <taxon>Paenibacillaceae</taxon>
        <taxon>Paenibacillus</taxon>
    </lineage>
</organism>
<reference evidence="1 2" key="1">
    <citation type="submission" date="2018-06" db="EMBL/GenBank/DDBJ databases">
        <title>Paenibacillus imtechensis sp. nov.</title>
        <authorList>
            <person name="Pinnaka A.K."/>
            <person name="Singh H."/>
            <person name="Kaur M."/>
        </authorList>
    </citation>
    <scope>NUCLEOTIDE SEQUENCE [LARGE SCALE GENOMIC DNA]</scope>
    <source>
        <strain evidence="1 2">SMB1</strain>
    </source>
</reference>
<evidence type="ECO:0000313" key="1">
    <source>
        <dbReference type="EMBL" id="PZD96105.1"/>
    </source>
</evidence>
<keyword evidence="2" id="KW-1185">Reference proteome</keyword>
<dbReference type="Proteomes" id="UP000249522">
    <property type="component" value="Unassembled WGS sequence"/>
</dbReference>